<accession>A0ABS1FS28</accession>
<comment type="caution">
    <text evidence="2">The sequence shown here is derived from an EMBL/GenBank/DDBJ whole genome shotgun (WGS) entry which is preliminary data.</text>
</comment>
<organism evidence="2 3">
    <name type="scientific">Chryseobacterium paridis</name>
    <dbReference type="NCBI Taxonomy" id="2800328"/>
    <lineage>
        <taxon>Bacteria</taxon>
        <taxon>Pseudomonadati</taxon>
        <taxon>Bacteroidota</taxon>
        <taxon>Flavobacteriia</taxon>
        <taxon>Flavobacteriales</taxon>
        <taxon>Weeksellaceae</taxon>
        <taxon>Chryseobacterium group</taxon>
        <taxon>Chryseobacterium</taxon>
    </lineage>
</organism>
<name>A0ABS1FS28_9FLAO</name>
<evidence type="ECO:0000313" key="3">
    <source>
        <dbReference type="Proteomes" id="UP000628669"/>
    </source>
</evidence>
<dbReference type="Proteomes" id="UP000628669">
    <property type="component" value="Unassembled WGS sequence"/>
</dbReference>
<evidence type="ECO:0000313" key="2">
    <source>
        <dbReference type="EMBL" id="MBK1895171.1"/>
    </source>
</evidence>
<proteinExistence type="predicted"/>
<keyword evidence="3" id="KW-1185">Reference proteome</keyword>
<dbReference type="Pfam" id="PF13648">
    <property type="entry name" value="Lipocalin_4"/>
    <property type="match status" value="1"/>
</dbReference>
<evidence type="ECO:0000259" key="1">
    <source>
        <dbReference type="Pfam" id="PF13648"/>
    </source>
</evidence>
<sequence>MKRIFLSTALLSILACGSDNEVLDIIDPNAGSIRGKWYIGKSEVYTSKDQQTKTSFPTECQKKSTHEFKQTNMTSTTFAPQGNSCVQTDVVTRNYTLEKSTMKFWYEGEQDYPYFITKLTQAEMIMEDRTQDVDGDGTNDIIRRFFARIN</sequence>
<gene>
    <name evidence="2" type="ORF">JHL15_05300</name>
</gene>
<feature type="domain" description="Lipocalin-like" evidence="1">
    <location>
        <begin position="33"/>
        <end position="125"/>
    </location>
</feature>
<dbReference type="PROSITE" id="PS51257">
    <property type="entry name" value="PROKAR_LIPOPROTEIN"/>
    <property type="match status" value="1"/>
</dbReference>
<dbReference type="InterPro" id="IPR024311">
    <property type="entry name" value="Lipocalin-like"/>
</dbReference>
<dbReference type="RefSeq" id="WP_200243929.1">
    <property type="nucleotide sequence ID" value="NZ_JAENHK010000005.1"/>
</dbReference>
<dbReference type="EMBL" id="JAENHK010000005">
    <property type="protein sequence ID" value="MBK1895171.1"/>
    <property type="molecule type" value="Genomic_DNA"/>
</dbReference>
<protein>
    <submittedName>
        <fullName evidence="2">Lipocalin family protein</fullName>
    </submittedName>
</protein>
<reference evidence="3" key="1">
    <citation type="submission" date="2021-01" db="EMBL/GenBank/DDBJ databases">
        <title>Genome public.</title>
        <authorList>
            <person name="Liu C."/>
            <person name="Sun Q."/>
        </authorList>
    </citation>
    <scope>NUCLEOTIDE SEQUENCE [LARGE SCALE GENOMIC DNA]</scope>
    <source>
        <strain evidence="3">YIM B02567</strain>
    </source>
</reference>